<dbReference type="AlphaFoldDB" id="A0ABD1XPS6"/>
<feature type="compositionally biased region" description="Polar residues" evidence="1">
    <location>
        <begin position="159"/>
        <end position="183"/>
    </location>
</feature>
<evidence type="ECO:0000256" key="1">
    <source>
        <dbReference type="SAM" id="MobiDB-lite"/>
    </source>
</evidence>
<keyword evidence="3" id="KW-1185">Reference proteome</keyword>
<proteinExistence type="predicted"/>
<organism evidence="2 3">
    <name type="scientific">Riccia fluitans</name>
    <dbReference type="NCBI Taxonomy" id="41844"/>
    <lineage>
        <taxon>Eukaryota</taxon>
        <taxon>Viridiplantae</taxon>
        <taxon>Streptophyta</taxon>
        <taxon>Embryophyta</taxon>
        <taxon>Marchantiophyta</taxon>
        <taxon>Marchantiopsida</taxon>
        <taxon>Marchantiidae</taxon>
        <taxon>Marchantiales</taxon>
        <taxon>Ricciaceae</taxon>
        <taxon>Riccia</taxon>
    </lineage>
</organism>
<comment type="caution">
    <text evidence="2">The sequence shown here is derived from an EMBL/GenBank/DDBJ whole genome shotgun (WGS) entry which is preliminary data.</text>
</comment>
<gene>
    <name evidence="2" type="ORF">R1flu_022442</name>
</gene>
<dbReference type="Proteomes" id="UP001605036">
    <property type="component" value="Unassembled WGS sequence"/>
</dbReference>
<reference evidence="2 3" key="1">
    <citation type="submission" date="2024-09" db="EMBL/GenBank/DDBJ databases">
        <title>Chromosome-scale assembly of Riccia fluitans.</title>
        <authorList>
            <person name="Paukszto L."/>
            <person name="Sawicki J."/>
            <person name="Karawczyk K."/>
            <person name="Piernik-Szablinska J."/>
            <person name="Szczecinska M."/>
            <person name="Mazdziarz M."/>
        </authorList>
    </citation>
    <scope>NUCLEOTIDE SEQUENCE [LARGE SCALE GENOMIC DNA]</scope>
    <source>
        <strain evidence="2">Rf_01</strain>
        <tissue evidence="2">Aerial parts of the thallus</tissue>
    </source>
</reference>
<protein>
    <submittedName>
        <fullName evidence="2">Uncharacterized protein</fullName>
    </submittedName>
</protein>
<feature type="region of interest" description="Disordered" evidence="1">
    <location>
        <begin position="38"/>
        <end position="68"/>
    </location>
</feature>
<name>A0ABD1XPS6_9MARC</name>
<evidence type="ECO:0000313" key="3">
    <source>
        <dbReference type="Proteomes" id="UP001605036"/>
    </source>
</evidence>
<accession>A0ABD1XPS6</accession>
<evidence type="ECO:0000313" key="2">
    <source>
        <dbReference type="EMBL" id="KAL2610750.1"/>
    </source>
</evidence>
<feature type="region of interest" description="Disordered" evidence="1">
    <location>
        <begin position="159"/>
        <end position="190"/>
    </location>
</feature>
<sequence length="190" mass="20772">MLTATKQYPTEAGKPNQIVNISPEIGLATEVILPTVTAPPVPHLPRINSTSAERSNRRPDSPNENGIDVGMSRLLCHDISEIGPDTIDQEIGHNAILIRSTSTAIAPFSKNLTPPTCVPTCPDQNGYHEMTTRMKIPNHVSNISRDAGFDEREFRNITFTSSPTRPSRKTGTNEMDPNCTSASMHRVRSG</sequence>
<dbReference type="EMBL" id="JBHFFA010000007">
    <property type="protein sequence ID" value="KAL2610750.1"/>
    <property type="molecule type" value="Genomic_DNA"/>
</dbReference>